<comment type="caution">
    <text evidence="2">The sequence shown here is derived from an EMBL/GenBank/DDBJ whole genome shotgun (WGS) entry which is preliminary data.</text>
</comment>
<proteinExistence type="predicted"/>
<protein>
    <submittedName>
        <fullName evidence="2">Uncharacterized protein</fullName>
    </submittedName>
</protein>
<evidence type="ECO:0000313" key="3">
    <source>
        <dbReference type="Proteomes" id="UP000237105"/>
    </source>
</evidence>
<organism evidence="2 3">
    <name type="scientific">Parasponia andersonii</name>
    <name type="common">Sponia andersonii</name>
    <dbReference type="NCBI Taxonomy" id="3476"/>
    <lineage>
        <taxon>Eukaryota</taxon>
        <taxon>Viridiplantae</taxon>
        <taxon>Streptophyta</taxon>
        <taxon>Embryophyta</taxon>
        <taxon>Tracheophyta</taxon>
        <taxon>Spermatophyta</taxon>
        <taxon>Magnoliopsida</taxon>
        <taxon>eudicotyledons</taxon>
        <taxon>Gunneridae</taxon>
        <taxon>Pentapetalae</taxon>
        <taxon>rosids</taxon>
        <taxon>fabids</taxon>
        <taxon>Rosales</taxon>
        <taxon>Cannabaceae</taxon>
        <taxon>Parasponia</taxon>
    </lineage>
</organism>
<gene>
    <name evidence="2" type="ORF">PanWU01x14_261340</name>
</gene>
<dbReference type="AlphaFoldDB" id="A0A2P5B8H1"/>
<evidence type="ECO:0000313" key="2">
    <source>
        <dbReference type="EMBL" id="PON45100.1"/>
    </source>
</evidence>
<accession>A0A2P5B8H1</accession>
<evidence type="ECO:0000256" key="1">
    <source>
        <dbReference type="SAM" id="MobiDB-lite"/>
    </source>
</evidence>
<name>A0A2P5B8H1_PARAD</name>
<reference evidence="3" key="1">
    <citation type="submission" date="2016-06" db="EMBL/GenBank/DDBJ databases">
        <title>Parallel loss of symbiosis genes in relatives of nitrogen-fixing non-legume Parasponia.</title>
        <authorList>
            <person name="Van Velzen R."/>
            <person name="Holmer R."/>
            <person name="Bu F."/>
            <person name="Rutten L."/>
            <person name="Van Zeijl A."/>
            <person name="Liu W."/>
            <person name="Santuari L."/>
            <person name="Cao Q."/>
            <person name="Sharma T."/>
            <person name="Shen D."/>
            <person name="Roswanjaya Y."/>
            <person name="Wardhani T."/>
            <person name="Kalhor M.S."/>
            <person name="Jansen J."/>
            <person name="Van den Hoogen J."/>
            <person name="Gungor B."/>
            <person name="Hartog M."/>
            <person name="Hontelez J."/>
            <person name="Verver J."/>
            <person name="Yang W.-C."/>
            <person name="Schijlen E."/>
            <person name="Repin R."/>
            <person name="Schilthuizen M."/>
            <person name="Schranz E."/>
            <person name="Heidstra R."/>
            <person name="Miyata K."/>
            <person name="Fedorova E."/>
            <person name="Kohlen W."/>
            <person name="Bisseling T."/>
            <person name="Smit S."/>
            <person name="Geurts R."/>
        </authorList>
    </citation>
    <scope>NUCLEOTIDE SEQUENCE [LARGE SCALE GENOMIC DNA]</scope>
    <source>
        <strain evidence="3">cv. WU1-14</strain>
    </source>
</reference>
<dbReference type="EMBL" id="JXTB01000337">
    <property type="protein sequence ID" value="PON45100.1"/>
    <property type="molecule type" value="Genomic_DNA"/>
</dbReference>
<dbReference type="Proteomes" id="UP000237105">
    <property type="component" value="Unassembled WGS sequence"/>
</dbReference>
<dbReference type="OrthoDB" id="1748993at2759"/>
<feature type="region of interest" description="Disordered" evidence="1">
    <location>
        <begin position="89"/>
        <end position="120"/>
    </location>
</feature>
<feature type="compositionally biased region" description="Polar residues" evidence="1">
    <location>
        <begin position="89"/>
        <end position="99"/>
    </location>
</feature>
<sequence length="120" mass="13126">MRDLDQLEQATDESPRKYLSRFLEVMSQVYNADSVQAAGSFVRSLQPGPMLSDHLLLNLLYDMADVQAKSEGVFKVLESYQKVPKTSAAITTTPVQTPAPQGVKRPPPGQGLAPKQEAPI</sequence>
<keyword evidence="3" id="KW-1185">Reference proteome</keyword>